<dbReference type="PANTHER" id="PTHR43441:SF10">
    <property type="entry name" value="ACETYLTRANSFERASE"/>
    <property type="match status" value="1"/>
</dbReference>
<sequence length="204" mass="22118">MVHEVFPPVVLTTARLVLRPFTAADAPDVHEAWQDEAYVRSAPVGYALARADLPTAVNWCATGMEQRRVDGTGIGFALQPSDGGRLAGHVQLFGVDWTTRTAEMHYWTSPWARGHGFAAEAAAAVARWALTESRLERVFLQVDTANKASLRVAEAAGFRFEGVLRNLVPNRAGTRSDMAVYSLIPADLRPPADPLTPADPRDAG</sequence>
<proteinExistence type="predicted"/>
<dbReference type="RefSeq" id="WP_344616094.1">
    <property type="nucleotide sequence ID" value="NZ_BAAARV010000059.1"/>
</dbReference>
<feature type="domain" description="N-acetyltransferase" evidence="1">
    <location>
        <begin position="16"/>
        <end position="187"/>
    </location>
</feature>
<dbReference type="Pfam" id="PF13302">
    <property type="entry name" value="Acetyltransf_3"/>
    <property type="match status" value="1"/>
</dbReference>
<evidence type="ECO:0000259" key="1">
    <source>
        <dbReference type="PROSITE" id="PS51186"/>
    </source>
</evidence>
<evidence type="ECO:0000313" key="2">
    <source>
        <dbReference type="EMBL" id="GAA2364331.1"/>
    </source>
</evidence>
<dbReference type="PROSITE" id="PS51186">
    <property type="entry name" value="GNAT"/>
    <property type="match status" value="1"/>
</dbReference>
<keyword evidence="3" id="KW-1185">Reference proteome</keyword>
<organism evidence="2 3">
    <name type="scientific">Dactylosporangium salmoneum</name>
    <dbReference type="NCBI Taxonomy" id="53361"/>
    <lineage>
        <taxon>Bacteria</taxon>
        <taxon>Bacillati</taxon>
        <taxon>Actinomycetota</taxon>
        <taxon>Actinomycetes</taxon>
        <taxon>Micromonosporales</taxon>
        <taxon>Micromonosporaceae</taxon>
        <taxon>Dactylosporangium</taxon>
    </lineage>
</organism>
<dbReference type="InterPro" id="IPR051908">
    <property type="entry name" value="Ribosomal_N-acetyltransferase"/>
</dbReference>
<dbReference type="InterPro" id="IPR000182">
    <property type="entry name" value="GNAT_dom"/>
</dbReference>
<dbReference type="SUPFAM" id="SSF55729">
    <property type="entry name" value="Acyl-CoA N-acyltransferases (Nat)"/>
    <property type="match status" value="1"/>
</dbReference>
<reference evidence="2 3" key="1">
    <citation type="journal article" date="2019" name="Int. J. Syst. Evol. Microbiol.">
        <title>The Global Catalogue of Microorganisms (GCM) 10K type strain sequencing project: providing services to taxonomists for standard genome sequencing and annotation.</title>
        <authorList>
            <consortium name="The Broad Institute Genomics Platform"/>
            <consortium name="The Broad Institute Genome Sequencing Center for Infectious Disease"/>
            <person name="Wu L."/>
            <person name="Ma J."/>
        </authorList>
    </citation>
    <scope>NUCLEOTIDE SEQUENCE [LARGE SCALE GENOMIC DNA]</scope>
    <source>
        <strain evidence="2 3">JCM 3272</strain>
    </source>
</reference>
<dbReference type="EMBL" id="BAAARV010000059">
    <property type="protein sequence ID" value="GAA2364331.1"/>
    <property type="molecule type" value="Genomic_DNA"/>
</dbReference>
<protein>
    <submittedName>
        <fullName evidence="2">GNAT family protein</fullName>
    </submittedName>
</protein>
<accession>A0ABN3GYQ0</accession>
<dbReference type="Proteomes" id="UP001501444">
    <property type="component" value="Unassembled WGS sequence"/>
</dbReference>
<dbReference type="PANTHER" id="PTHR43441">
    <property type="entry name" value="RIBOSOMAL-PROTEIN-SERINE ACETYLTRANSFERASE"/>
    <property type="match status" value="1"/>
</dbReference>
<comment type="caution">
    <text evidence="2">The sequence shown here is derived from an EMBL/GenBank/DDBJ whole genome shotgun (WGS) entry which is preliminary data.</text>
</comment>
<dbReference type="InterPro" id="IPR016181">
    <property type="entry name" value="Acyl_CoA_acyltransferase"/>
</dbReference>
<evidence type="ECO:0000313" key="3">
    <source>
        <dbReference type="Proteomes" id="UP001501444"/>
    </source>
</evidence>
<name>A0ABN3GYQ0_9ACTN</name>
<gene>
    <name evidence="2" type="ORF">GCM10010170_062070</name>
</gene>
<dbReference type="Gene3D" id="3.40.630.30">
    <property type="match status" value="1"/>
</dbReference>